<dbReference type="GO" id="GO:0032259">
    <property type="term" value="P:methylation"/>
    <property type="evidence" value="ECO:0007669"/>
    <property type="project" value="UniProtKB-KW"/>
</dbReference>
<proteinExistence type="predicted"/>
<dbReference type="Pfam" id="PF13649">
    <property type="entry name" value="Methyltransf_25"/>
    <property type="match status" value="1"/>
</dbReference>
<dbReference type="AlphaFoldDB" id="A0A8J6PWT3"/>
<keyword evidence="1 4" id="KW-0489">Methyltransferase</keyword>
<dbReference type="InterPro" id="IPR029063">
    <property type="entry name" value="SAM-dependent_MTases_sf"/>
</dbReference>
<comment type="caution">
    <text evidence="4">The sequence shown here is derived from an EMBL/GenBank/DDBJ whole genome shotgun (WGS) entry which is preliminary data.</text>
</comment>
<dbReference type="Proteomes" id="UP000621516">
    <property type="component" value="Unassembled WGS sequence"/>
</dbReference>
<evidence type="ECO:0000256" key="2">
    <source>
        <dbReference type="ARBA" id="ARBA00022679"/>
    </source>
</evidence>
<keyword evidence="2" id="KW-0808">Transferase</keyword>
<dbReference type="RefSeq" id="WP_188223599.1">
    <property type="nucleotide sequence ID" value="NZ_JACVXD010000004.1"/>
</dbReference>
<name>A0A8J6PWT3_9FLAO</name>
<protein>
    <submittedName>
        <fullName evidence="4">Class I SAM-dependent methyltransferase</fullName>
    </submittedName>
</protein>
<dbReference type="CDD" id="cd02440">
    <property type="entry name" value="AdoMet_MTases"/>
    <property type="match status" value="1"/>
</dbReference>
<dbReference type="EMBL" id="JACVXD010000004">
    <property type="protein sequence ID" value="MBD0824302.1"/>
    <property type="molecule type" value="Genomic_DNA"/>
</dbReference>
<accession>A0A8J6PWT3</accession>
<sequence length="211" mass="24249">MNKYQETFNTWNNIAKFYEDAFFDLELYNDTYDFFLDNLTDKKSKVLDVGCGPGNITKYLLSKNPKLKIKGLDISENMIALAKANNKTAEFEIMDIRNLNTIQGRFHGIICGFCLPYLSKQDCSKLISNSCQLLHKNGILYLSFVEGDYEKSGFISGSTGDRVFFYYHNLKKLKIQLAAYNFDTPVIYQKQYTKSDGSSETHSILISKKHQ</sequence>
<organism evidence="4 5">
    <name type="scientific">Aestuariibaculum marinum</name>
    <dbReference type="NCBI Taxonomy" id="2683592"/>
    <lineage>
        <taxon>Bacteria</taxon>
        <taxon>Pseudomonadati</taxon>
        <taxon>Bacteroidota</taxon>
        <taxon>Flavobacteriia</taxon>
        <taxon>Flavobacteriales</taxon>
        <taxon>Flavobacteriaceae</taxon>
    </lineage>
</organism>
<dbReference type="InterPro" id="IPR041698">
    <property type="entry name" value="Methyltransf_25"/>
</dbReference>
<dbReference type="PANTHER" id="PTHR43861">
    <property type="entry name" value="TRANS-ACONITATE 2-METHYLTRANSFERASE-RELATED"/>
    <property type="match status" value="1"/>
</dbReference>
<gene>
    <name evidence="4" type="ORF">ICJ85_09725</name>
</gene>
<dbReference type="GO" id="GO:0008168">
    <property type="term" value="F:methyltransferase activity"/>
    <property type="evidence" value="ECO:0007669"/>
    <property type="project" value="UniProtKB-KW"/>
</dbReference>
<evidence type="ECO:0000256" key="1">
    <source>
        <dbReference type="ARBA" id="ARBA00022603"/>
    </source>
</evidence>
<evidence type="ECO:0000313" key="5">
    <source>
        <dbReference type="Proteomes" id="UP000621516"/>
    </source>
</evidence>
<dbReference type="SUPFAM" id="SSF53335">
    <property type="entry name" value="S-adenosyl-L-methionine-dependent methyltransferases"/>
    <property type="match status" value="1"/>
</dbReference>
<reference evidence="4 5" key="1">
    <citation type="journal article" date="2018" name="J. Microbiol.">
        <title>Aestuariibaculum marinum sp. nov., a marine bacterium isolated from seawater in South Korea.</title>
        <authorList>
            <person name="Choi J."/>
            <person name="Lee D."/>
            <person name="Jang J.H."/>
            <person name="Cha S."/>
            <person name="Seo T."/>
        </authorList>
    </citation>
    <scope>NUCLEOTIDE SEQUENCE [LARGE SCALE GENOMIC DNA]</scope>
    <source>
        <strain evidence="4 5">IP7</strain>
    </source>
</reference>
<feature type="domain" description="Methyltransferase" evidence="3">
    <location>
        <begin position="46"/>
        <end position="138"/>
    </location>
</feature>
<dbReference type="Gene3D" id="3.40.50.150">
    <property type="entry name" value="Vaccinia Virus protein VP39"/>
    <property type="match status" value="1"/>
</dbReference>
<keyword evidence="5" id="KW-1185">Reference proteome</keyword>
<evidence type="ECO:0000313" key="4">
    <source>
        <dbReference type="EMBL" id="MBD0824302.1"/>
    </source>
</evidence>
<dbReference type="PANTHER" id="PTHR43861:SF1">
    <property type="entry name" value="TRANS-ACONITATE 2-METHYLTRANSFERASE"/>
    <property type="match status" value="1"/>
</dbReference>
<evidence type="ECO:0000259" key="3">
    <source>
        <dbReference type="Pfam" id="PF13649"/>
    </source>
</evidence>